<sequence>MKCFLNLGQCLGLLTWPPKCLRHLHGPPHGTWSTPMVVKVVVNPWAVAAKVGQPWPIGLGLPFCPW</sequence>
<protein>
    <submittedName>
        <fullName evidence="1">Uncharacterized protein</fullName>
    </submittedName>
</protein>
<comment type="caution">
    <text evidence="1">The sequence shown here is derived from an EMBL/GenBank/DDBJ whole genome shotgun (WGS) entry which is preliminary data.</text>
</comment>
<dbReference type="Proteomes" id="UP000824120">
    <property type="component" value="Chromosome 7"/>
</dbReference>
<accession>A0A9J5Y601</accession>
<evidence type="ECO:0000313" key="2">
    <source>
        <dbReference type="Proteomes" id="UP000824120"/>
    </source>
</evidence>
<reference evidence="1 2" key="1">
    <citation type="submission" date="2020-09" db="EMBL/GenBank/DDBJ databases">
        <title>De no assembly of potato wild relative species, Solanum commersonii.</title>
        <authorList>
            <person name="Cho K."/>
        </authorList>
    </citation>
    <scope>NUCLEOTIDE SEQUENCE [LARGE SCALE GENOMIC DNA]</scope>
    <source>
        <strain evidence="1">LZ3.2</strain>
        <tissue evidence="1">Leaf</tissue>
    </source>
</reference>
<organism evidence="1 2">
    <name type="scientific">Solanum commersonii</name>
    <name type="common">Commerson's wild potato</name>
    <name type="synonym">Commerson's nightshade</name>
    <dbReference type="NCBI Taxonomy" id="4109"/>
    <lineage>
        <taxon>Eukaryota</taxon>
        <taxon>Viridiplantae</taxon>
        <taxon>Streptophyta</taxon>
        <taxon>Embryophyta</taxon>
        <taxon>Tracheophyta</taxon>
        <taxon>Spermatophyta</taxon>
        <taxon>Magnoliopsida</taxon>
        <taxon>eudicotyledons</taxon>
        <taxon>Gunneridae</taxon>
        <taxon>Pentapetalae</taxon>
        <taxon>asterids</taxon>
        <taxon>lamiids</taxon>
        <taxon>Solanales</taxon>
        <taxon>Solanaceae</taxon>
        <taxon>Solanoideae</taxon>
        <taxon>Solaneae</taxon>
        <taxon>Solanum</taxon>
    </lineage>
</organism>
<name>A0A9J5Y601_SOLCO</name>
<dbReference type="AlphaFoldDB" id="A0A9J5Y601"/>
<dbReference type="EMBL" id="JACXVP010000007">
    <property type="protein sequence ID" value="KAG5595597.1"/>
    <property type="molecule type" value="Genomic_DNA"/>
</dbReference>
<gene>
    <name evidence="1" type="ORF">H5410_036829</name>
</gene>
<proteinExistence type="predicted"/>
<evidence type="ECO:0000313" key="1">
    <source>
        <dbReference type="EMBL" id="KAG5595597.1"/>
    </source>
</evidence>
<keyword evidence="2" id="KW-1185">Reference proteome</keyword>